<evidence type="ECO:0000313" key="2">
    <source>
        <dbReference type="Proteomes" id="UP000617743"/>
    </source>
</evidence>
<dbReference type="EMBL" id="BMWC01000004">
    <property type="protein sequence ID" value="GGX03401.1"/>
    <property type="molecule type" value="Genomic_DNA"/>
</dbReference>
<name>A0ABQ2X7Q6_9ACTN</name>
<dbReference type="Proteomes" id="UP000617743">
    <property type="component" value="Unassembled WGS sequence"/>
</dbReference>
<accession>A0ABQ2X7Q6</accession>
<sequence length="50" mass="5410">MPGYGYYAAKVAQENAVRGSGVPYGIVRAPQFFGAAAARTRPRPCPARRR</sequence>
<keyword evidence="2" id="KW-1185">Reference proteome</keyword>
<protein>
    <submittedName>
        <fullName evidence="1">Uncharacterized protein</fullName>
    </submittedName>
</protein>
<gene>
    <name evidence="1" type="ORF">GCM10010383_37110</name>
</gene>
<reference evidence="2" key="1">
    <citation type="journal article" date="2019" name="Int. J. Syst. Evol. Microbiol.">
        <title>The Global Catalogue of Microorganisms (GCM) 10K type strain sequencing project: providing services to taxonomists for standard genome sequencing and annotation.</title>
        <authorList>
            <consortium name="The Broad Institute Genomics Platform"/>
            <consortium name="The Broad Institute Genome Sequencing Center for Infectious Disease"/>
            <person name="Wu L."/>
            <person name="Ma J."/>
        </authorList>
    </citation>
    <scope>NUCLEOTIDE SEQUENCE [LARGE SCALE GENOMIC DNA]</scope>
    <source>
        <strain evidence="2">JCM 4866</strain>
    </source>
</reference>
<comment type="caution">
    <text evidence="1">The sequence shown here is derived from an EMBL/GenBank/DDBJ whole genome shotgun (WGS) entry which is preliminary data.</text>
</comment>
<proteinExistence type="predicted"/>
<organism evidence="1 2">
    <name type="scientific">Streptomyces lomondensis</name>
    <dbReference type="NCBI Taxonomy" id="68229"/>
    <lineage>
        <taxon>Bacteria</taxon>
        <taxon>Bacillati</taxon>
        <taxon>Actinomycetota</taxon>
        <taxon>Actinomycetes</taxon>
        <taxon>Kitasatosporales</taxon>
        <taxon>Streptomycetaceae</taxon>
        <taxon>Streptomyces</taxon>
    </lineage>
</organism>
<evidence type="ECO:0000313" key="1">
    <source>
        <dbReference type="EMBL" id="GGX03401.1"/>
    </source>
</evidence>